<dbReference type="Gene3D" id="3.20.20.100">
    <property type="entry name" value="NADP-dependent oxidoreductase domain"/>
    <property type="match status" value="1"/>
</dbReference>
<evidence type="ECO:0000256" key="1">
    <source>
        <dbReference type="ARBA" id="ARBA00023002"/>
    </source>
</evidence>
<dbReference type="Proteomes" id="UP000199139">
    <property type="component" value="Unassembled WGS sequence"/>
</dbReference>
<proteinExistence type="predicted"/>
<evidence type="ECO:0000313" key="4">
    <source>
        <dbReference type="Proteomes" id="UP000199139"/>
    </source>
</evidence>
<dbReference type="PANTHER" id="PTHR43364:SF4">
    <property type="entry name" value="NAD(P)-LINKED OXIDOREDUCTASE SUPERFAMILY PROTEIN"/>
    <property type="match status" value="1"/>
</dbReference>
<dbReference type="PANTHER" id="PTHR43364">
    <property type="entry name" value="NADH-SPECIFIC METHYLGLYOXAL REDUCTASE-RELATED"/>
    <property type="match status" value="1"/>
</dbReference>
<dbReference type="SUPFAM" id="SSF51430">
    <property type="entry name" value="NAD(P)-linked oxidoreductase"/>
    <property type="match status" value="1"/>
</dbReference>
<protein>
    <submittedName>
        <fullName evidence="3">Predicted oxidoreductase</fullName>
    </submittedName>
</protein>
<dbReference type="InterPro" id="IPR023210">
    <property type="entry name" value="NADP_OxRdtase_dom"/>
</dbReference>
<dbReference type="InterPro" id="IPR050523">
    <property type="entry name" value="AKR_Detox_Biosynth"/>
</dbReference>
<dbReference type="GO" id="GO:0005829">
    <property type="term" value="C:cytosol"/>
    <property type="evidence" value="ECO:0007669"/>
    <property type="project" value="TreeGrafter"/>
</dbReference>
<evidence type="ECO:0000259" key="2">
    <source>
        <dbReference type="Pfam" id="PF00248"/>
    </source>
</evidence>
<dbReference type="GO" id="GO:0016491">
    <property type="term" value="F:oxidoreductase activity"/>
    <property type="evidence" value="ECO:0007669"/>
    <property type="project" value="UniProtKB-KW"/>
</dbReference>
<dbReference type="InterPro" id="IPR036812">
    <property type="entry name" value="NAD(P)_OxRdtase_dom_sf"/>
</dbReference>
<sequence>MTVKYRKLGSTSLDLSVIGVGTWQFGGEWGKDFTQQEVDAILHTAQEEGINLIDTAECYGDHLSERLIGNYLKRHNREDWVVATKFGHHFHDNFERTRHVKADEVLKQLDDSLLSLQTDYIDLYQSHSLKAHEFDNDDLWTLLDKQKERGKIKHIGLSLQNDPSVNQATKATSVGAEALQLIYNRLTRDVEETIFPVAKQDNLGILARVPLASGYLTGKYKPGDHFGVNDVRSRHDKEEQRQKLLEVERLLKEEVPEGTDMATWALSWCLKNDLVTTVIPGCKTPEQVRKNAKAATLID</sequence>
<name>A0A1I6TKR6_9BACI</name>
<organism evidence="3 4">
    <name type="scientific">Halolactibacillus miurensis</name>
    <dbReference type="NCBI Taxonomy" id="306541"/>
    <lineage>
        <taxon>Bacteria</taxon>
        <taxon>Bacillati</taxon>
        <taxon>Bacillota</taxon>
        <taxon>Bacilli</taxon>
        <taxon>Bacillales</taxon>
        <taxon>Bacillaceae</taxon>
        <taxon>Halolactibacillus</taxon>
    </lineage>
</organism>
<dbReference type="EMBL" id="FPAI01000016">
    <property type="protein sequence ID" value="SFS89766.1"/>
    <property type="molecule type" value="Genomic_DNA"/>
</dbReference>
<keyword evidence="1" id="KW-0560">Oxidoreductase</keyword>
<gene>
    <name evidence="3" type="ORF">SAMN05421668_1163</name>
</gene>
<dbReference type="Pfam" id="PF00248">
    <property type="entry name" value="Aldo_ket_red"/>
    <property type="match status" value="1"/>
</dbReference>
<evidence type="ECO:0000313" key="3">
    <source>
        <dbReference type="EMBL" id="SFS89766.1"/>
    </source>
</evidence>
<accession>A0A1I6TKR6</accession>
<reference evidence="3 4" key="1">
    <citation type="submission" date="2016-10" db="EMBL/GenBank/DDBJ databases">
        <authorList>
            <person name="de Groot N.N."/>
        </authorList>
    </citation>
    <scope>NUCLEOTIDE SEQUENCE [LARGE SCALE GENOMIC DNA]</scope>
    <source>
        <strain evidence="3 4">DSM 17074</strain>
    </source>
</reference>
<dbReference type="AlphaFoldDB" id="A0A1I6TKR6"/>
<dbReference type="CDD" id="cd19086">
    <property type="entry name" value="AKR_AKR11C1"/>
    <property type="match status" value="1"/>
</dbReference>
<dbReference type="STRING" id="306541.SAMN05421668_1163"/>
<feature type="domain" description="NADP-dependent oxidoreductase" evidence="2">
    <location>
        <begin position="18"/>
        <end position="295"/>
    </location>
</feature>